<dbReference type="RefSeq" id="XP_022252391.1">
    <property type="nucleotide sequence ID" value="XM_022396683.1"/>
</dbReference>
<protein>
    <submittedName>
        <fullName evidence="5">Mitogen-activated protein kinase-binding protein 1-like</fullName>
    </submittedName>
</protein>
<sequence length="1219" mass="136934">YVVVLYDVDKNKQNHIFNSSKNTITSVAFSWDGTHLATGECGHEPRLRVWDVQERLQVAEFSEHKFGINCVAFSPSQKYVVSVGTQPDTTVTVWDWKQNIKVASSKLSFKVKALSFSPRGTHFVTAGNGQIKYWYLDQSRSAQHKLETVHLVGKSAILGDRRRNYFCDVACGRGKTSDNTYVITKSGLLCVLNSRRFLEKWVELKTASATSLCVSEKYVFIGCANGVVRCFNPISLQFISTFPKPHYLGIGANERSHSLGAKDPTTVAPSGVKYPDTLAVTFDETCQKVICIYNNHSFYLWDVHDMTKIQNSNSFMYHSNSVWGMETYPQLSEKRKPVVTHGTFLSCSSDDTIRVWNIYGNNPNSQTNVYSPELLKIMYMDPGLSFLCDVILKPGGSNERRHGGQSGVRCLCISHDGYHLAAGDHSGNIRICDLRTMEFSLKVEAHDSEVLCLQYSMLINGRRYLASGSRDRLIHVFDVNNGYSIQQTLADHSSSVTAIRFVQKQGQHLMISCGADKSIIFRRAQFTPEMSFIVEHRLVEKTTFYDMEVDSIQQNILVACQDCNVRVYNVSNVTNTHTFHGSQEDAGALLKIVLDNTGAYLATTCTNKSIYIYNYSSGERVASMFGHSEIVTGLKFTTDGKFLISVSGDGCIFMWKLPHEITQVISFRNNLPEAGWQDGRRTVIAVTKPLQMLEKEAERTNMANNSFSSEAQENVKDGCVSEYRFSIGQLPYWAKKQMSKELSKCNTDQQNSPAVLPRGRWAQRLDDQGKPYPNSDSVIPLPNIPSVQCIQPNIPDQEKEKGLTTVEFKQQKEILNPQNQEIEGVILRRKKKVNTLSEENKNDRLQHLMGSSGSKLEDEEVENEQPDTEITGISESGYIFSSVDSSVEENRSYFVNATNEEDFQESNKKSSLEQLEDTLFNNIPECKEPVSDDEDSRSTLEENDFTLHPFSFSDENLEHLGEREKLLKNIYESLEKGPVTSHVEKVVNNMNRRSISAEFMAQSLPMASVRLTGSESGKNKALDYQESSVKPNKREELTRTFNEALKKPKTVGSMGVLTNSKSMCNLSNAVDNETTEKSIKESTFGNSLRRTTSLSDLTIPISTPHKLFCRGSNPSSSKGNSSKQVMLNTELPAREKSAMTNILSQGFLQAQQNLEPTVLPMSMLNLSTFVTTDPSRLKTSGFQQDNHLDHMVYSLLQLYSEKLVNMVGQKMSKGLEKSD</sequence>
<dbReference type="Gene3D" id="2.130.10.10">
    <property type="entry name" value="YVTN repeat-like/Quinoprotein amine dehydrogenase"/>
    <property type="match status" value="4"/>
</dbReference>
<dbReference type="Pfam" id="PF00400">
    <property type="entry name" value="WD40"/>
    <property type="match status" value="3"/>
</dbReference>
<feature type="non-terminal residue" evidence="5">
    <location>
        <position position="1"/>
    </location>
</feature>
<dbReference type="Pfam" id="PF24782">
    <property type="entry name" value="WD40_MABP1-WDR62_2nd"/>
    <property type="match status" value="1"/>
</dbReference>
<dbReference type="PANTHER" id="PTHR45589:SF1">
    <property type="entry name" value="WD REPEAT DOMAIN 62, ISOFORM G"/>
    <property type="match status" value="1"/>
</dbReference>
<evidence type="ECO:0000259" key="3">
    <source>
        <dbReference type="Pfam" id="PF24782"/>
    </source>
</evidence>
<feature type="region of interest" description="Disordered" evidence="2">
    <location>
        <begin position="837"/>
        <end position="867"/>
    </location>
</feature>
<dbReference type="InterPro" id="IPR001680">
    <property type="entry name" value="WD40_rpt"/>
</dbReference>
<dbReference type="SUPFAM" id="SSF50978">
    <property type="entry name" value="WD40 repeat-like"/>
    <property type="match status" value="2"/>
</dbReference>
<dbReference type="GeneID" id="106468351"/>
<reference evidence="5" key="1">
    <citation type="submission" date="2025-08" db="UniProtKB">
        <authorList>
            <consortium name="RefSeq"/>
        </authorList>
    </citation>
    <scope>IDENTIFICATION</scope>
    <source>
        <tissue evidence="5">Muscle</tissue>
    </source>
</reference>
<evidence type="ECO:0000313" key="5">
    <source>
        <dbReference type="RefSeq" id="XP_022252391.1"/>
    </source>
</evidence>
<dbReference type="InterPro" id="IPR056162">
    <property type="entry name" value="WD40_MABP1-WDR62_2nd"/>
</dbReference>
<dbReference type="PROSITE" id="PS50294">
    <property type="entry name" value="WD_REPEATS_REGION"/>
    <property type="match status" value="1"/>
</dbReference>
<name>A0ABM1T935_LIMPO</name>
<dbReference type="InterPro" id="IPR015943">
    <property type="entry name" value="WD40/YVTN_repeat-like_dom_sf"/>
</dbReference>
<feature type="domain" description="MABP1/WDR62 second WD40" evidence="3">
    <location>
        <begin position="322"/>
        <end position="657"/>
    </location>
</feature>
<feature type="repeat" description="WD" evidence="1">
    <location>
        <begin position="624"/>
        <end position="657"/>
    </location>
</feature>
<dbReference type="SMART" id="SM00320">
    <property type="entry name" value="WD40"/>
    <property type="match status" value="11"/>
</dbReference>
<keyword evidence="1" id="KW-0853">WD repeat</keyword>
<feature type="compositionally biased region" description="Acidic residues" evidence="2">
    <location>
        <begin position="857"/>
        <end position="867"/>
    </location>
</feature>
<evidence type="ECO:0000256" key="2">
    <source>
        <dbReference type="SAM" id="MobiDB-lite"/>
    </source>
</evidence>
<dbReference type="PANTHER" id="PTHR45589">
    <property type="entry name" value="WD REPEAT DOMAIN 62, ISOFORM G"/>
    <property type="match status" value="1"/>
</dbReference>
<evidence type="ECO:0000256" key="1">
    <source>
        <dbReference type="PROSITE-ProRule" id="PRU00221"/>
    </source>
</evidence>
<gene>
    <name evidence="5" type="primary">LOC106468351</name>
</gene>
<keyword evidence="4" id="KW-1185">Reference proteome</keyword>
<organism evidence="4 5">
    <name type="scientific">Limulus polyphemus</name>
    <name type="common">Atlantic horseshoe crab</name>
    <dbReference type="NCBI Taxonomy" id="6850"/>
    <lineage>
        <taxon>Eukaryota</taxon>
        <taxon>Metazoa</taxon>
        <taxon>Ecdysozoa</taxon>
        <taxon>Arthropoda</taxon>
        <taxon>Chelicerata</taxon>
        <taxon>Merostomata</taxon>
        <taxon>Xiphosura</taxon>
        <taxon>Limulidae</taxon>
        <taxon>Limulus</taxon>
    </lineage>
</organism>
<dbReference type="InterPro" id="IPR036322">
    <property type="entry name" value="WD40_repeat_dom_sf"/>
</dbReference>
<evidence type="ECO:0000313" key="4">
    <source>
        <dbReference type="Proteomes" id="UP000694941"/>
    </source>
</evidence>
<proteinExistence type="predicted"/>
<feature type="repeat" description="WD" evidence="1">
    <location>
        <begin position="443"/>
        <end position="487"/>
    </location>
</feature>
<dbReference type="InterPro" id="IPR052779">
    <property type="entry name" value="WDR62"/>
</dbReference>
<dbReference type="PROSITE" id="PS50082">
    <property type="entry name" value="WD_REPEATS_2"/>
    <property type="match status" value="2"/>
</dbReference>
<accession>A0ABM1T935</accession>
<dbReference type="Proteomes" id="UP000694941">
    <property type="component" value="Unplaced"/>
</dbReference>